<evidence type="ECO:0000256" key="2">
    <source>
        <dbReference type="ARBA" id="ARBA00007599"/>
    </source>
</evidence>
<dbReference type="PANTHER" id="PTHR33540:SF2">
    <property type="entry name" value="TRNA THREONYLCARBAMOYLADENOSINE BIOSYNTHESIS PROTEIN TSAE"/>
    <property type="match status" value="1"/>
</dbReference>
<evidence type="ECO:0000256" key="8">
    <source>
        <dbReference type="ARBA" id="ARBA00022840"/>
    </source>
</evidence>
<dbReference type="RefSeq" id="WP_267993164.1">
    <property type="nucleotide sequence ID" value="NZ_JAPJZI010000001.1"/>
</dbReference>
<feature type="domain" description="Aminoglycoside phosphotransferase" evidence="11">
    <location>
        <begin position="170"/>
        <end position="423"/>
    </location>
</feature>
<keyword evidence="7" id="KW-0547">Nucleotide-binding</keyword>
<keyword evidence="4" id="KW-0963">Cytoplasm</keyword>
<dbReference type="GO" id="GO:0046872">
    <property type="term" value="F:metal ion binding"/>
    <property type="evidence" value="ECO:0007669"/>
    <property type="project" value="UniProtKB-KW"/>
</dbReference>
<keyword evidence="13" id="KW-1185">Reference proteome</keyword>
<evidence type="ECO:0000256" key="6">
    <source>
        <dbReference type="ARBA" id="ARBA00022723"/>
    </source>
</evidence>
<dbReference type="Gene3D" id="3.90.1200.10">
    <property type="match status" value="1"/>
</dbReference>
<evidence type="ECO:0000259" key="11">
    <source>
        <dbReference type="Pfam" id="PF01636"/>
    </source>
</evidence>
<dbReference type="NCBIfam" id="TIGR00150">
    <property type="entry name" value="T6A_YjeE"/>
    <property type="match status" value="1"/>
</dbReference>
<keyword evidence="5" id="KW-0819">tRNA processing</keyword>
<dbReference type="Pfam" id="PF01636">
    <property type="entry name" value="APH"/>
    <property type="match status" value="1"/>
</dbReference>
<evidence type="ECO:0000313" key="13">
    <source>
        <dbReference type="Proteomes" id="UP001151234"/>
    </source>
</evidence>
<dbReference type="InterPro" id="IPR027417">
    <property type="entry name" value="P-loop_NTPase"/>
</dbReference>
<dbReference type="Gene3D" id="3.30.200.20">
    <property type="entry name" value="Phosphorylase Kinase, domain 1"/>
    <property type="match status" value="1"/>
</dbReference>
<dbReference type="InterPro" id="IPR011009">
    <property type="entry name" value="Kinase-like_dom_sf"/>
</dbReference>
<dbReference type="AlphaFoldDB" id="A0A9X3ZJI2"/>
<evidence type="ECO:0000256" key="7">
    <source>
        <dbReference type="ARBA" id="ARBA00022741"/>
    </source>
</evidence>
<proteinExistence type="inferred from homology"/>
<keyword evidence="9" id="KW-0460">Magnesium</keyword>
<protein>
    <recommendedName>
        <fullName evidence="3">tRNA threonylcarbamoyladenosine biosynthesis protein TsaE</fullName>
    </recommendedName>
    <alternativeName>
        <fullName evidence="10">t(6)A37 threonylcarbamoyladenosine biosynthesis protein TsaE</fullName>
    </alternativeName>
</protein>
<dbReference type="InterPro" id="IPR002575">
    <property type="entry name" value="Aminoglycoside_PTrfase"/>
</dbReference>
<dbReference type="GO" id="GO:0005524">
    <property type="term" value="F:ATP binding"/>
    <property type="evidence" value="ECO:0007669"/>
    <property type="project" value="UniProtKB-KW"/>
</dbReference>
<sequence>MPPIDISLTDEQATRRLGQDLALALQPGDCLALRGDLGAGKSTLARAIIRCLADDDALDVPSPTFTLVQSYGLRIAVSHLDLYRISDPDELEELGLDEALEDGAALIEWPERAGGQLPADTAEIALTEEEGNARRVSVTGPQSFMDRFGRSRLIRAFLDKSGFADADRVFFSGDASTRVYEQIRTAAGEHYILMNAPERLIGPVLKDGKRYAQIAHVAEDIRPFVAIAGFLSSGGFRAPSIKAGDLDAGLLVLEDLGSTLIADKEGRPLAERWEAAIDCLAALHRLTIPASLPVPGEAAHDIPPFDRDAMLIEVELLPRWYLPHRLGEAALPAFETSFHAAWDDLIKRLSEAEKSLILRDFHSPNILWQDDEEGIRRVGLIDFQDAMIGPAAYDVASLVQDARVTVAPELHDRLVDHYETARQGDTGFDPAGFREALAIMEAQRATKILGLFIRLKQRDGKPGYMRHLPRIEAYLRQALAHPVLSSLRACYAQLGLIEGES</sequence>
<dbReference type="SUPFAM" id="SSF56112">
    <property type="entry name" value="Protein kinase-like (PK-like)"/>
    <property type="match status" value="1"/>
</dbReference>
<dbReference type="InterPro" id="IPR012180">
    <property type="entry name" value="Bifunc_ATPase/PTrfase"/>
</dbReference>
<name>A0A9X3ZJI2_9HYPH</name>
<comment type="subcellular location">
    <subcellularLocation>
        <location evidence="1">Cytoplasm</location>
    </subcellularLocation>
</comment>
<accession>A0A9X3ZJI2</accession>
<dbReference type="GO" id="GO:0005737">
    <property type="term" value="C:cytoplasm"/>
    <property type="evidence" value="ECO:0007669"/>
    <property type="project" value="UniProtKB-SubCell"/>
</dbReference>
<dbReference type="PIRSF" id="PIRSF036599">
    <property type="entry name" value="AtpPhos"/>
    <property type="match status" value="1"/>
</dbReference>
<evidence type="ECO:0000256" key="3">
    <source>
        <dbReference type="ARBA" id="ARBA00019010"/>
    </source>
</evidence>
<evidence type="ECO:0000256" key="1">
    <source>
        <dbReference type="ARBA" id="ARBA00004496"/>
    </source>
</evidence>
<dbReference type="Proteomes" id="UP001151234">
    <property type="component" value="Unassembled WGS sequence"/>
</dbReference>
<dbReference type="InterPro" id="IPR003442">
    <property type="entry name" value="T6A_TsaE"/>
</dbReference>
<dbReference type="Pfam" id="PF02367">
    <property type="entry name" value="TsaE"/>
    <property type="match status" value="1"/>
</dbReference>
<organism evidence="12 13">
    <name type="scientific">Hoeflea prorocentri</name>
    <dbReference type="NCBI Taxonomy" id="1922333"/>
    <lineage>
        <taxon>Bacteria</taxon>
        <taxon>Pseudomonadati</taxon>
        <taxon>Pseudomonadota</taxon>
        <taxon>Alphaproteobacteria</taxon>
        <taxon>Hyphomicrobiales</taxon>
        <taxon>Rhizobiaceae</taxon>
        <taxon>Hoeflea</taxon>
    </lineage>
</organism>
<evidence type="ECO:0000256" key="5">
    <source>
        <dbReference type="ARBA" id="ARBA00022694"/>
    </source>
</evidence>
<evidence type="ECO:0000313" key="12">
    <source>
        <dbReference type="EMBL" id="MDA5400928.1"/>
    </source>
</evidence>
<dbReference type="GO" id="GO:0002949">
    <property type="term" value="P:tRNA threonylcarbamoyladenosine modification"/>
    <property type="evidence" value="ECO:0007669"/>
    <property type="project" value="InterPro"/>
</dbReference>
<comment type="caution">
    <text evidence="12">The sequence shown here is derived from an EMBL/GenBank/DDBJ whole genome shotgun (WGS) entry which is preliminary data.</text>
</comment>
<keyword evidence="6" id="KW-0479">Metal-binding</keyword>
<gene>
    <name evidence="12" type="primary">tsaE</name>
    <name evidence="12" type="ORF">OQ273_20310</name>
</gene>
<evidence type="ECO:0000256" key="9">
    <source>
        <dbReference type="ARBA" id="ARBA00022842"/>
    </source>
</evidence>
<dbReference type="PANTHER" id="PTHR33540">
    <property type="entry name" value="TRNA THREONYLCARBAMOYLADENOSINE BIOSYNTHESIS PROTEIN TSAE"/>
    <property type="match status" value="1"/>
</dbReference>
<keyword evidence="8" id="KW-0067">ATP-binding</keyword>
<dbReference type="EMBL" id="JAPJZI010000001">
    <property type="protein sequence ID" value="MDA5400928.1"/>
    <property type="molecule type" value="Genomic_DNA"/>
</dbReference>
<evidence type="ECO:0000256" key="10">
    <source>
        <dbReference type="ARBA" id="ARBA00032441"/>
    </source>
</evidence>
<dbReference type="Gene3D" id="3.40.50.300">
    <property type="entry name" value="P-loop containing nucleotide triphosphate hydrolases"/>
    <property type="match status" value="1"/>
</dbReference>
<dbReference type="SUPFAM" id="SSF52540">
    <property type="entry name" value="P-loop containing nucleoside triphosphate hydrolases"/>
    <property type="match status" value="1"/>
</dbReference>
<evidence type="ECO:0000256" key="4">
    <source>
        <dbReference type="ARBA" id="ARBA00022490"/>
    </source>
</evidence>
<reference evidence="12" key="1">
    <citation type="submission" date="2022-11" db="EMBL/GenBank/DDBJ databases">
        <title>Draft genome sequence of Hoeflea poritis E7-10 and Hoeflea prorocentri PM5-8, separated from scleractinian coral Porites lutea and marine dinoflagellate.</title>
        <authorList>
            <person name="Zhang G."/>
            <person name="Wei Q."/>
            <person name="Cai L."/>
        </authorList>
    </citation>
    <scope>NUCLEOTIDE SEQUENCE</scope>
    <source>
        <strain evidence="12">PM5-8</strain>
    </source>
</reference>
<comment type="similarity">
    <text evidence="2">Belongs to the TsaE family.</text>
</comment>